<evidence type="ECO:0000313" key="11">
    <source>
        <dbReference type="Proteomes" id="UP000587002"/>
    </source>
</evidence>
<dbReference type="CDD" id="cd14014">
    <property type="entry name" value="STKc_PknB_like"/>
    <property type="match status" value="1"/>
</dbReference>
<dbReference type="PROSITE" id="PS00107">
    <property type="entry name" value="PROTEIN_KINASE_ATP"/>
    <property type="match status" value="1"/>
</dbReference>
<keyword evidence="2 10" id="KW-0723">Serine/threonine-protein kinase</keyword>
<evidence type="ECO:0000256" key="6">
    <source>
        <dbReference type="ARBA" id="ARBA00022840"/>
    </source>
</evidence>
<evidence type="ECO:0000313" key="10">
    <source>
        <dbReference type="EMBL" id="NYI83698.1"/>
    </source>
</evidence>
<evidence type="ECO:0000256" key="4">
    <source>
        <dbReference type="ARBA" id="ARBA00022741"/>
    </source>
</evidence>
<evidence type="ECO:0000259" key="9">
    <source>
        <dbReference type="PROSITE" id="PS50011"/>
    </source>
</evidence>
<keyword evidence="4 7" id="KW-0547">Nucleotide-binding</keyword>
<dbReference type="PANTHER" id="PTHR43289:SF6">
    <property type="entry name" value="SERINE_THREONINE-PROTEIN KINASE NEKL-3"/>
    <property type="match status" value="1"/>
</dbReference>
<dbReference type="RefSeq" id="WP_179720353.1">
    <property type="nucleotide sequence ID" value="NZ_BAABFH010000001.1"/>
</dbReference>
<feature type="transmembrane region" description="Helical" evidence="8">
    <location>
        <begin position="292"/>
        <end position="311"/>
    </location>
</feature>
<dbReference type="AlphaFoldDB" id="A0A853AI60"/>
<dbReference type="PROSITE" id="PS00108">
    <property type="entry name" value="PROTEIN_KINASE_ST"/>
    <property type="match status" value="1"/>
</dbReference>
<keyword evidence="8" id="KW-0472">Membrane</keyword>
<protein>
    <recommendedName>
        <fullName evidence="1">non-specific serine/threonine protein kinase</fullName>
        <ecNumber evidence="1">2.7.11.1</ecNumber>
    </recommendedName>
</protein>
<dbReference type="EC" id="2.7.11.1" evidence="1"/>
<evidence type="ECO:0000256" key="7">
    <source>
        <dbReference type="PROSITE-ProRule" id="PRU10141"/>
    </source>
</evidence>
<keyword evidence="8" id="KW-1133">Transmembrane helix</keyword>
<dbReference type="Pfam" id="PF00069">
    <property type="entry name" value="Pkinase"/>
    <property type="match status" value="1"/>
</dbReference>
<evidence type="ECO:0000256" key="8">
    <source>
        <dbReference type="SAM" id="Phobius"/>
    </source>
</evidence>
<evidence type="ECO:0000256" key="5">
    <source>
        <dbReference type="ARBA" id="ARBA00022777"/>
    </source>
</evidence>
<proteinExistence type="predicted"/>
<dbReference type="GO" id="GO:0005524">
    <property type="term" value="F:ATP binding"/>
    <property type="evidence" value="ECO:0007669"/>
    <property type="project" value="UniProtKB-UniRule"/>
</dbReference>
<evidence type="ECO:0000256" key="1">
    <source>
        <dbReference type="ARBA" id="ARBA00012513"/>
    </source>
</evidence>
<dbReference type="Gene3D" id="3.30.200.20">
    <property type="entry name" value="Phosphorylase Kinase, domain 1"/>
    <property type="match status" value="1"/>
</dbReference>
<dbReference type="Proteomes" id="UP000587002">
    <property type="component" value="Unassembled WGS sequence"/>
</dbReference>
<keyword evidence="11" id="KW-1185">Reference proteome</keyword>
<dbReference type="GO" id="GO:0004674">
    <property type="term" value="F:protein serine/threonine kinase activity"/>
    <property type="evidence" value="ECO:0007669"/>
    <property type="project" value="UniProtKB-KW"/>
</dbReference>
<dbReference type="InterPro" id="IPR008271">
    <property type="entry name" value="Ser/Thr_kinase_AS"/>
</dbReference>
<evidence type="ECO:0000256" key="3">
    <source>
        <dbReference type="ARBA" id="ARBA00022679"/>
    </source>
</evidence>
<evidence type="ECO:0000256" key="2">
    <source>
        <dbReference type="ARBA" id="ARBA00022527"/>
    </source>
</evidence>
<dbReference type="PROSITE" id="PS50011">
    <property type="entry name" value="PROTEIN_KINASE_DOM"/>
    <property type="match status" value="1"/>
</dbReference>
<dbReference type="InterPro" id="IPR000719">
    <property type="entry name" value="Prot_kinase_dom"/>
</dbReference>
<name>A0A853AI60_9PSEU</name>
<reference evidence="10 11" key="1">
    <citation type="submission" date="2020-07" db="EMBL/GenBank/DDBJ databases">
        <title>Sequencing the genomes of 1000 actinobacteria strains.</title>
        <authorList>
            <person name="Klenk H.-P."/>
        </authorList>
    </citation>
    <scope>NUCLEOTIDE SEQUENCE [LARGE SCALE GENOMIC DNA]</scope>
    <source>
        <strain evidence="10 11">DSM 44065</strain>
    </source>
</reference>
<dbReference type="SMART" id="SM00220">
    <property type="entry name" value="S_TKc"/>
    <property type="match status" value="1"/>
</dbReference>
<comment type="caution">
    <text evidence="10">The sequence shown here is derived from an EMBL/GenBank/DDBJ whole genome shotgun (WGS) entry which is preliminary data.</text>
</comment>
<dbReference type="InterPro" id="IPR017441">
    <property type="entry name" value="Protein_kinase_ATP_BS"/>
</dbReference>
<keyword evidence="8" id="KW-0812">Transmembrane</keyword>
<dbReference type="InterPro" id="IPR011009">
    <property type="entry name" value="Kinase-like_dom_sf"/>
</dbReference>
<keyword evidence="6 7" id="KW-0067">ATP-binding</keyword>
<sequence length="346" mass="36378">MGEAPLLGGRYRLGARIGRGGMADVHRAMDTRLQRVVAAKVFRSGADAAGRERFAEEARILAGLSHPGLVTVHDFSADADELYLIMELVEGHTLADEVQAGPLPPQRVAEIGSRLADVLAHVHDNGVVHRDVKPSNVLISDEGGVYLADFGISRLAAAAGRITGSGQLIGTATYMSPEQVSGGEVGYPADVYALGLVLLESVTGRVEYPGSGAESAVARLVRAPEVPLDLPIGLHRALLVMTASDPAKRPTAAECVDLLAGRSTDVIPRVQATPPHQATHPLPRPRRHLKSWLLTGAGIGALLVVLVALLVTPSAPEQPALPPVSGPAGVERLPEDIATLEELIRR</sequence>
<dbReference type="Gene3D" id="1.10.510.10">
    <property type="entry name" value="Transferase(Phosphotransferase) domain 1"/>
    <property type="match status" value="1"/>
</dbReference>
<keyword evidence="3" id="KW-0808">Transferase</keyword>
<feature type="domain" description="Protein kinase" evidence="9">
    <location>
        <begin position="11"/>
        <end position="267"/>
    </location>
</feature>
<accession>A0A853AI60</accession>
<dbReference type="SUPFAM" id="SSF56112">
    <property type="entry name" value="Protein kinase-like (PK-like)"/>
    <property type="match status" value="1"/>
</dbReference>
<dbReference type="PANTHER" id="PTHR43289">
    <property type="entry name" value="MITOGEN-ACTIVATED PROTEIN KINASE KINASE KINASE 20-RELATED"/>
    <property type="match status" value="1"/>
</dbReference>
<feature type="binding site" evidence="7">
    <location>
        <position position="40"/>
    </location>
    <ligand>
        <name>ATP</name>
        <dbReference type="ChEBI" id="CHEBI:30616"/>
    </ligand>
</feature>
<dbReference type="EMBL" id="JACCFJ010000001">
    <property type="protein sequence ID" value="NYI83698.1"/>
    <property type="molecule type" value="Genomic_DNA"/>
</dbReference>
<keyword evidence="5 10" id="KW-0418">Kinase</keyword>
<organism evidence="10 11">
    <name type="scientific">Saccharopolyspora hordei</name>
    <dbReference type="NCBI Taxonomy" id="1838"/>
    <lineage>
        <taxon>Bacteria</taxon>
        <taxon>Bacillati</taxon>
        <taxon>Actinomycetota</taxon>
        <taxon>Actinomycetes</taxon>
        <taxon>Pseudonocardiales</taxon>
        <taxon>Pseudonocardiaceae</taxon>
        <taxon>Saccharopolyspora</taxon>
    </lineage>
</organism>
<gene>
    <name evidence="10" type="ORF">HNR68_002328</name>
</gene>